<keyword evidence="3" id="KW-1185">Reference proteome</keyword>
<sequence length="207" mass="21857">MTKIADIEDAILAYAKAAGETGVIPYEWGTADSYPLNWDAELSKTLKWPAIWATFGGFPQPQTLSAGAKVRANFAVVVAAKNKRGGAAAAKGGPIASEAGALGLMEDVISLFMGNDLGLEIGDFELGPVTRVPHSVAMAKAGVSLIVIQFTTEFLFEKASPNFDNEAEFLGRFATLQAEFTLARSEPADDEAADLVSNQTLPTEEAS</sequence>
<dbReference type="EMBL" id="GL883077">
    <property type="protein sequence ID" value="EGF92424.1"/>
    <property type="molecule type" value="Genomic_DNA"/>
</dbReference>
<evidence type="ECO:0000313" key="2">
    <source>
        <dbReference type="EMBL" id="EGF92424.1"/>
    </source>
</evidence>
<feature type="region of interest" description="Disordered" evidence="1">
    <location>
        <begin position="186"/>
        <end position="207"/>
    </location>
</feature>
<dbReference type="STRING" id="715226.ABI_08600"/>
<dbReference type="RefSeq" id="WP_006271599.1">
    <property type="nucleotide sequence ID" value="NZ_GL883077.1"/>
</dbReference>
<accession>F4QG96</accession>
<dbReference type="AlphaFoldDB" id="F4QG96"/>
<evidence type="ECO:0000313" key="3">
    <source>
        <dbReference type="Proteomes" id="UP000006512"/>
    </source>
</evidence>
<dbReference type="OrthoDB" id="7576583at2"/>
<proteinExistence type="predicted"/>
<protein>
    <recommendedName>
        <fullName evidence="4">DUF1834 family protein</fullName>
    </recommendedName>
</protein>
<dbReference type="Proteomes" id="UP000006512">
    <property type="component" value="Unassembled WGS sequence"/>
</dbReference>
<evidence type="ECO:0000256" key="1">
    <source>
        <dbReference type="SAM" id="MobiDB-lite"/>
    </source>
</evidence>
<dbReference type="Pfam" id="PF08873">
    <property type="entry name" value="Phage_Mu_Gp37"/>
    <property type="match status" value="1"/>
</dbReference>
<gene>
    <name evidence="2" type="ORF">ABI_08600</name>
</gene>
<evidence type="ECO:0008006" key="4">
    <source>
        <dbReference type="Google" id="ProtNLM"/>
    </source>
</evidence>
<dbReference type="HOGENOM" id="CLU_1324215_0_0_5"/>
<name>F4QG96_9CAUL</name>
<dbReference type="InterPro" id="IPR014972">
    <property type="entry name" value="Phage_Mu_Gp37"/>
</dbReference>
<reference evidence="3" key="1">
    <citation type="submission" date="2011-03" db="EMBL/GenBank/DDBJ databases">
        <title>Draft genome sequence of Brevundimonas diminuta.</title>
        <authorList>
            <person name="Brown P.J.B."/>
            <person name="Buechlein A."/>
            <person name="Hemmerich C."/>
            <person name="Brun Y.V."/>
        </authorList>
    </citation>
    <scope>NUCLEOTIDE SEQUENCE [LARGE SCALE GENOMIC DNA]</scope>
    <source>
        <strain evidence="3">C19</strain>
    </source>
</reference>
<feature type="compositionally biased region" description="Polar residues" evidence="1">
    <location>
        <begin position="196"/>
        <end position="207"/>
    </location>
</feature>
<organism evidence="2 3">
    <name type="scientific">Asticcacaulis biprosthecium C19</name>
    <dbReference type="NCBI Taxonomy" id="715226"/>
    <lineage>
        <taxon>Bacteria</taxon>
        <taxon>Pseudomonadati</taxon>
        <taxon>Pseudomonadota</taxon>
        <taxon>Alphaproteobacteria</taxon>
        <taxon>Caulobacterales</taxon>
        <taxon>Caulobacteraceae</taxon>
        <taxon>Asticcacaulis</taxon>
    </lineage>
</organism>